<dbReference type="SUPFAM" id="SSF53474">
    <property type="entry name" value="alpha/beta-Hydrolases"/>
    <property type="match status" value="1"/>
</dbReference>
<accession>A0ABY4IW79</accession>
<evidence type="ECO:0000313" key="4">
    <source>
        <dbReference type="Proteomes" id="UP000831963"/>
    </source>
</evidence>
<organism evidence="3 4">
    <name type="scientific">Microbacterium galbinum</name>
    <dbReference type="NCBI Taxonomy" id="2851646"/>
    <lineage>
        <taxon>Bacteria</taxon>
        <taxon>Bacillati</taxon>
        <taxon>Actinomycetota</taxon>
        <taxon>Actinomycetes</taxon>
        <taxon>Micrococcales</taxon>
        <taxon>Microbacteriaceae</taxon>
        <taxon>Microbacterium</taxon>
    </lineage>
</organism>
<dbReference type="RefSeq" id="WP_247956247.1">
    <property type="nucleotide sequence ID" value="NZ_CP078077.1"/>
</dbReference>
<dbReference type="Proteomes" id="UP000831963">
    <property type="component" value="Chromosome"/>
</dbReference>
<protein>
    <submittedName>
        <fullName evidence="3">Alpha/beta hydrolase</fullName>
    </submittedName>
</protein>
<proteinExistence type="predicted"/>
<dbReference type="PANTHER" id="PTHR43798">
    <property type="entry name" value="MONOACYLGLYCEROL LIPASE"/>
    <property type="match status" value="1"/>
</dbReference>
<evidence type="ECO:0000256" key="1">
    <source>
        <dbReference type="ARBA" id="ARBA00022801"/>
    </source>
</evidence>
<dbReference type="InterPro" id="IPR000073">
    <property type="entry name" value="AB_hydrolase_1"/>
</dbReference>
<keyword evidence="1 3" id="KW-0378">Hydrolase</keyword>
<name>A0ABY4IW79_9MICO</name>
<keyword evidence="4" id="KW-1185">Reference proteome</keyword>
<dbReference type="PANTHER" id="PTHR43798:SF31">
    <property type="entry name" value="AB HYDROLASE SUPERFAMILY PROTEIN YCLE"/>
    <property type="match status" value="1"/>
</dbReference>
<dbReference type="GO" id="GO:0016787">
    <property type="term" value="F:hydrolase activity"/>
    <property type="evidence" value="ECO:0007669"/>
    <property type="project" value="UniProtKB-KW"/>
</dbReference>
<reference evidence="3 4" key="1">
    <citation type="submission" date="2021-06" db="EMBL/GenBank/DDBJ databases">
        <title>Genome-based taxonomic framework of Microbacterium strains isolated from marine environment, the description of four new species and reclassification of four preexisting species.</title>
        <authorList>
            <person name="Lee S.D."/>
            <person name="Kim S.-M."/>
            <person name="Byeon Y.-S."/>
            <person name="Yang H.L."/>
            <person name="Kim I.S."/>
        </authorList>
    </citation>
    <scope>NUCLEOTIDE SEQUENCE [LARGE SCALE GENOMIC DNA]</scope>
    <source>
        <strain evidence="3 4">SSW1-36</strain>
    </source>
</reference>
<dbReference type="Pfam" id="PF12697">
    <property type="entry name" value="Abhydrolase_6"/>
    <property type="match status" value="1"/>
</dbReference>
<evidence type="ECO:0000259" key="2">
    <source>
        <dbReference type="Pfam" id="PF12697"/>
    </source>
</evidence>
<sequence>MSALDRRLDRPGAVIAFADGGGDGHPVLLLHGAGMDHTMFDAQAEALTAAGLRVLRADLRGHGESSLDEGARFSADAALGDIAALLAERRIDRAVIVGHSLGGNLAQAYAAAQPDRVSGVIVMDASWNAGPLSSVERLALRLAAPMLALVPSRRLPGMMARASAVWASAIARTEETFARMPKPVFLDVWRATVSLVAPEPAYRSPVPLGLIRGAEDRTGNIAVAMPRWADVEGVAEYVIPDAGHVVTWDAPDETSAALLGILAEDRFVAAMR</sequence>
<dbReference type="PRINTS" id="PR00111">
    <property type="entry name" value="ABHYDROLASE"/>
</dbReference>
<dbReference type="InterPro" id="IPR050266">
    <property type="entry name" value="AB_hydrolase_sf"/>
</dbReference>
<dbReference type="Gene3D" id="3.40.50.1820">
    <property type="entry name" value="alpha/beta hydrolase"/>
    <property type="match status" value="1"/>
</dbReference>
<feature type="domain" description="AB hydrolase-1" evidence="2">
    <location>
        <begin position="27"/>
        <end position="256"/>
    </location>
</feature>
<gene>
    <name evidence="3" type="ORF">KV396_15205</name>
</gene>
<dbReference type="InterPro" id="IPR029058">
    <property type="entry name" value="AB_hydrolase_fold"/>
</dbReference>
<dbReference type="EMBL" id="CP078077">
    <property type="protein sequence ID" value="UPL15743.1"/>
    <property type="molecule type" value="Genomic_DNA"/>
</dbReference>
<evidence type="ECO:0000313" key="3">
    <source>
        <dbReference type="EMBL" id="UPL15743.1"/>
    </source>
</evidence>